<keyword evidence="2" id="KW-1185">Reference proteome</keyword>
<reference evidence="1 2" key="1">
    <citation type="journal article" date="2020" name="Phytopathology">
        <title>Genome Sequence Resources of Colletotrichum truncatum, C. plurivorum, C. musicola, and C. sojae: Four Species Pathogenic to Soybean (Glycine max).</title>
        <authorList>
            <person name="Rogerio F."/>
            <person name="Boufleur T.R."/>
            <person name="Ciampi-Guillardi M."/>
            <person name="Sukno S.A."/>
            <person name="Thon M.R."/>
            <person name="Massola Junior N.S."/>
            <person name="Baroncelli R."/>
        </authorList>
    </citation>
    <scope>NUCLEOTIDE SEQUENCE [LARGE SCALE GENOMIC DNA]</scope>
    <source>
        <strain evidence="1 2">CMES1059</strain>
    </source>
</reference>
<proteinExistence type="predicted"/>
<name>A0ACC3Z7Q8_COLTU</name>
<sequence length="268" mass="30158">MPEQKLHKHHVSKTTRTSGACLACRAKKHRCSGDRPRCAQCGINNVVCQWPEPKKRGPPKHYIITMERRLLETENMLCALMSQASNDQIESAFLELKHIRQNCDGHAETFESTRGNKFGPAYWEKFPLNSVQSAKSWWTDRSLAVIDGASSSMPEPTDCMLDDQESPHSGNEYGEEVVFETSETLASKSQASMATNMSTNLVESHIPDFEQGRSDQEIDEALEGSDVTSMRSTRRAILTPHNKEESQRIPTNPSPAQGLEDFEEAFIW</sequence>
<evidence type="ECO:0000313" key="2">
    <source>
        <dbReference type="Proteomes" id="UP000805649"/>
    </source>
</evidence>
<comment type="caution">
    <text evidence="1">The sequence shown here is derived from an EMBL/GenBank/DDBJ whole genome shotgun (WGS) entry which is preliminary data.</text>
</comment>
<gene>
    <name evidence="1" type="ORF">CTRU02_206695</name>
</gene>
<organism evidence="1 2">
    <name type="scientific">Colletotrichum truncatum</name>
    <name type="common">Anthracnose fungus</name>
    <name type="synonym">Colletotrichum capsici</name>
    <dbReference type="NCBI Taxonomy" id="5467"/>
    <lineage>
        <taxon>Eukaryota</taxon>
        <taxon>Fungi</taxon>
        <taxon>Dikarya</taxon>
        <taxon>Ascomycota</taxon>
        <taxon>Pezizomycotina</taxon>
        <taxon>Sordariomycetes</taxon>
        <taxon>Hypocreomycetidae</taxon>
        <taxon>Glomerellales</taxon>
        <taxon>Glomerellaceae</taxon>
        <taxon>Colletotrichum</taxon>
        <taxon>Colletotrichum truncatum species complex</taxon>
    </lineage>
</organism>
<dbReference type="Proteomes" id="UP000805649">
    <property type="component" value="Unassembled WGS sequence"/>
</dbReference>
<accession>A0ACC3Z7Q8</accession>
<protein>
    <submittedName>
        <fullName evidence="1">Uncharacterized protein</fullName>
    </submittedName>
</protein>
<dbReference type="EMBL" id="VUJX02000003">
    <property type="protein sequence ID" value="KAL0940085.1"/>
    <property type="molecule type" value="Genomic_DNA"/>
</dbReference>
<evidence type="ECO:0000313" key="1">
    <source>
        <dbReference type="EMBL" id="KAL0940085.1"/>
    </source>
</evidence>